<evidence type="ECO:0000313" key="1">
    <source>
        <dbReference type="Proteomes" id="UP000694861"/>
    </source>
</evidence>
<protein>
    <submittedName>
        <fullName evidence="2">Uncharacterized protein LOC103337780</fullName>
    </submittedName>
</protein>
<dbReference type="RefSeq" id="XP_008239172.1">
    <property type="nucleotide sequence ID" value="XM_008240950.2"/>
</dbReference>
<evidence type="ECO:0000313" key="2">
    <source>
        <dbReference type="RefSeq" id="XP_008239172.1"/>
    </source>
</evidence>
<dbReference type="CDD" id="cd02947">
    <property type="entry name" value="TRX_family"/>
    <property type="match status" value="1"/>
</dbReference>
<dbReference type="GeneID" id="103337780"/>
<reference evidence="1" key="1">
    <citation type="journal article" date="2012" name="Nat. Commun.">
        <title>The genome of Prunus mume.</title>
        <authorList>
            <person name="Zhang Q."/>
            <person name="Chen W."/>
            <person name="Sun L."/>
            <person name="Zhao F."/>
            <person name="Huang B."/>
            <person name="Yang W."/>
            <person name="Tao Y."/>
            <person name="Wang J."/>
            <person name="Yuan Z."/>
            <person name="Fan G."/>
            <person name="Xing Z."/>
            <person name="Han C."/>
            <person name="Pan H."/>
            <person name="Zhong X."/>
            <person name="Shi W."/>
            <person name="Liang X."/>
            <person name="Du D."/>
            <person name="Sun F."/>
            <person name="Xu Z."/>
            <person name="Hao R."/>
            <person name="Lv T."/>
            <person name="Lv Y."/>
            <person name="Zheng Z."/>
            <person name="Sun M."/>
            <person name="Luo L."/>
            <person name="Cai M."/>
            <person name="Gao Y."/>
            <person name="Wang J."/>
            <person name="Yin Y."/>
            <person name="Xu X."/>
            <person name="Cheng T."/>
            <person name="Wang J."/>
        </authorList>
    </citation>
    <scope>NUCLEOTIDE SEQUENCE [LARGE SCALE GENOMIC DNA]</scope>
</reference>
<organism evidence="1 2">
    <name type="scientific">Prunus mume</name>
    <name type="common">Japanese apricot</name>
    <name type="synonym">Armeniaca mume</name>
    <dbReference type="NCBI Taxonomy" id="102107"/>
    <lineage>
        <taxon>Eukaryota</taxon>
        <taxon>Viridiplantae</taxon>
        <taxon>Streptophyta</taxon>
        <taxon>Embryophyta</taxon>
        <taxon>Tracheophyta</taxon>
        <taxon>Spermatophyta</taxon>
        <taxon>Magnoliopsida</taxon>
        <taxon>eudicotyledons</taxon>
        <taxon>Gunneridae</taxon>
        <taxon>Pentapetalae</taxon>
        <taxon>rosids</taxon>
        <taxon>fabids</taxon>
        <taxon>Rosales</taxon>
        <taxon>Rosaceae</taxon>
        <taxon>Amygdaloideae</taxon>
        <taxon>Amygdaleae</taxon>
        <taxon>Prunus</taxon>
    </lineage>
</organism>
<gene>
    <name evidence="2" type="primary">LOC103337780</name>
</gene>
<dbReference type="Proteomes" id="UP000694861">
    <property type="component" value="Linkage group LG7"/>
</dbReference>
<reference evidence="2" key="2">
    <citation type="submission" date="2025-08" db="UniProtKB">
        <authorList>
            <consortium name="RefSeq"/>
        </authorList>
    </citation>
    <scope>IDENTIFICATION</scope>
</reference>
<dbReference type="SUPFAM" id="SSF52833">
    <property type="entry name" value="Thioredoxin-like"/>
    <property type="match status" value="1"/>
</dbReference>
<keyword evidence="1" id="KW-1185">Reference proteome</keyword>
<sequence length="347" mass="39892">MARNAGVLIRQLLGNRDNPCAVGLLHHLHQKPIQNLASVPNTTPSSPHTIDIRSASKPFSNYSIHTPTLQFLQHRRCLSSSSLSESDSDSKHLLSGPSNLFLIQCMAMHQDAVDNVEDARLSAVFYYTAPGCRATRKWVTPILDELCEQFQHIKMYMVYMDKNGPNSLDISEDPYKKNGPGYPIDLRGFYYKENIAGSRLDKLGIHKTPTFHCYLKGKRVDEVSGASIKHLKKRLENVYNPSGMKKRRKDENNGGFVTVHPSMFPETSFIEMKAELRQEIFNFDGEEKMYDEEKMTDDEYKMAKDKNHKMMWFAKGLLSSEKKRKMFCKLKDPEAKREWIESEMAKE</sequence>
<accession>A0ABM0PG66</accession>
<name>A0ABM0PG66_PRUMU</name>
<dbReference type="Gene3D" id="3.40.30.10">
    <property type="entry name" value="Glutaredoxin"/>
    <property type="match status" value="1"/>
</dbReference>
<dbReference type="InterPro" id="IPR036249">
    <property type="entry name" value="Thioredoxin-like_sf"/>
</dbReference>
<proteinExistence type="predicted"/>